<dbReference type="AlphaFoldDB" id="A0A5C2H624"/>
<keyword evidence="1" id="KW-0614">Plasmid</keyword>
<dbReference type="KEGG" id="thas:C6Y53_19470"/>
<evidence type="ECO:0000313" key="2">
    <source>
        <dbReference type="Proteomes" id="UP000237655"/>
    </source>
</evidence>
<keyword evidence="2" id="KW-1185">Reference proteome</keyword>
<evidence type="ECO:0000313" key="1">
    <source>
        <dbReference type="EMBL" id="QEP30402.1"/>
    </source>
</evidence>
<sequence>MKISEYQRGYQDAARAMITWLHEEAARMNDPHARRLLNGAAFALGVRINNEENKRAVEIRGKHSSNR</sequence>
<dbReference type="Proteomes" id="UP000237655">
    <property type="component" value="Plasmid p1"/>
</dbReference>
<protein>
    <submittedName>
        <fullName evidence="1">Uncharacterized protein</fullName>
    </submittedName>
</protein>
<organism evidence="1 2">
    <name type="scientific">Pukyongiella litopenaei</name>
    <dbReference type="NCBI Taxonomy" id="2605946"/>
    <lineage>
        <taxon>Bacteria</taxon>
        <taxon>Pseudomonadati</taxon>
        <taxon>Pseudomonadota</taxon>
        <taxon>Alphaproteobacteria</taxon>
        <taxon>Rhodobacterales</taxon>
        <taxon>Paracoccaceae</taxon>
        <taxon>Pukyongiella</taxon>
    </lineage>
</organism>
<reference evidence="1 2" key="1">
    <citation type="submission" date="2019-09" db="EMBL/GenBank/DDBJ databases">
        <title>Novel bacterium SH-1.</title>
        <authorList>
            <person name="Kim Y.-S."/>
            <person name="Kim K.-H."/>
        </authorList>
    </citation>
    <scope>NUCLEOTIDE SEQUENCE [LARGE SCALE GENOMIC DNA]</scope>
    <source>
        <strain evidence="1 2">SH-1</strain>
        <plasmid evidence="1 2">p1</plasmid>
    </source>
</reference>
<name>A0A5C2H624_9RHOB</name>
<proteinExistence type="predicted"/>
<accession>A0A5C2H624</accession>
<dbReference type="RefSeq" id="WP_149615617.1">
    <property type="nucleotide sequence ID" value="NZ_CP043619.1"/>
</dbReference>
<geneLocation type="plasmid" evidence="1 2">
    <name>p1</name>
</geneLocation>
<dbReference type="EMBL" id="CP043619">
    <property type="protein sequence ID" value="QEP30402.1"/>
    <property type="molecule type" value="Genomic_DNA"/>
</dbReference>
<gene>
    <name evidence="1" type="ORF">C6Y53_19470</name>
</gene>